<comment type="similarity">
    <text evidence="5">Belongs to the methyl-accepting chemotaxis (MCP) protein family.</text>
</comment>
<dbReference type="SMART" id="SM00304">
    <property type="entry name" value="HAMP"/>
    <property type="match status" value="1"/>
</dbReference>
<dbReference type="InterPro" id="IPR003660">
    <property type="entry name" value="HAMP_dom"/>
</dbReference>
<gene>
    <name evidence="10" type="ORF">M9R61_12720</name>
</gene>
<keyword evidence="2" id="KW-1003">Cell membrane</keyword>
<dbReference type="CDD" id="cd06225">
    <property type="entry name" value="HAMP"/>
    <property type="match status" value="1"/>
</dbReference>
<accession>A0A9X3LAH3</accession>
<dbReference type="PANTHER" id="PTHR32089">
    <property type="entry name" value="METHYL-ACCEPTING CHEMOTAXIS PROTEIN MCPB"/>
    <property type="match status" value="1"/>
</dbReference>
<dbReference type="PANTHER" id="PTHR32089:SF112">
    <property type="entry name" value="LYSOZYME-LIKE PROTEIN-RELATED"/>
    <property type="match status" value="1"/>
</dbReference>
<evidence type="ECO:0000256" key="6">
    <source>
        <dbReference type="PROSITE-ProRule" id="PRU00284"/>
    </source>
</evidence>
<evidence type="ECO:0000256" key="2">
    <source>
        <dbReference type="ARBA" id="ARBA00022475"/>
    </source>
</evidence>
<dbReference type="PRINTS" id="PR00260">
    <property type="entry name" value="CHEMTRNSDUCR"/>
</dbReference>
<evidence type="ECO:0000259" key="9">
    <source>
        <dbReference type="PROSITE" id="PS50885"/>
    </source>
</evidence>
<dbReference type="Gene3D" id="6.10.340.10">
    <property type="match status" value="1"/>
</dbReference>
<dbReference type="InterPro" id="IPR004090">
    <property type="entry name" value="Chemotax_Me-accpt_rcpt"/>
</dbReference>
<dbReference type="InterPro" id="IPR004089">
    <property type="entry name" value="MCPsignal_dom"/>
</dbReference>
<dbReference type="GO" id="GO:0007165">
    <property type="term" value="P:signal transduction"/>
    <property type="evidence" value="ECO:0007669"/>
    <property type="project" value="UniProtKB-KW"/>
</dbReference>
<protein>
    <submittedName>
        <fullName evidence="10">Methyl-accepting chemotaxis protein</fullName>
    </submittedName>
</protein>
<dbReference type="RefSeq" id="WP_269922391.1">
    <property type="nucleotide sequence ID" value="NZ_JAMKBI010000009.1"/>
</dbReference>
<dbReference type="Pfam" id="PF00672">
    <property type="entry name" value="HAMP"/>
    <property type="match status" value="1"/>
</dbReference>
<feature type="domain" description="HAMP" evidence="9">
    <location>
        <begin position="203"/>
        <end position="256"/>
    </location>
</feature>
<dbReference type="Gene3D" id="1.10.287.950">
    <property type="entry name" value="Methyl-accepting chemotaxis protein"/>
    <property type="match status" value="1"/>
</dbReference>
<evidence type="ECO:0000313" key="10">
    <source>
        <dbReference type="EMBL" id="MCZ8534177.1"/>
    </source>
</evidence>
<dbReference type="GO" id="GO:0005886">
    <property type="term" value="C:plasma membrane"/>
    <property type="evidence" value="ECO:0007669"/>
    <property type="project" value="UniProtKB-SubCell"/>
</dbReference>
<evidence type="ECO:0000256" key="7">
    <source>
        <dbReference type="SAM" id="Phobius"/>
    </source>
</evidence>
<dbReference type="EMBL" id="JAMKBI010000009">
    <property type="protein sequence ID" value="MCZ8534177.1"/>
    <property type="molecule type" value="Genomic_DNA"/>
</dbReference>
<dbReference type="PROSITE" id="PS50885">
    <property type="entry name" value="HAMP"/>
    <property type="match status" value="1"/>
</dbReference>
<keyword evidence="7" id="KW-0812">Transmembrane</keyword>
<reference evidence="10" key="1">
    <citation type="submission" date="2022-05" db="EMBL/GenBank/DDBJ databases">
        <authorList>
            <person name="Colautti A."/>
            <person name="Iacumin L."/>
        </authorList>
    </citation>
    <scope>NUCLEOTIDE SEQUENCE</scope>
    <source>
        <strain evidence="10">DSM 30747</strain>
    </source>
</reference>
<dbReference type="SUPFAM" id="SSF58104">
    <property type="entry name" value="Methyl-accepting chemotaxis protein (MCP) signaling domain"/>
    <property type="match status" value="1"/>
</dbReference>
<dbReference type="SMART" id="SM00283">
    <property type="entry name" value="MA"/>
    <property type="match status" value="1"/>
</dbReference>
<feature type="transmembrane region" description="Helical" evidence="7">
    <location>
        <begin position="182"/>
        <end position="202"/>
    </location>
</feature>
<evidence type="ECO:0000256" key="5">
    <source>
        <dbReference type="ARBA" id="ARBA00029447"/>
    </source>
</evidence>
<dbReference type="AlphaFoldDB" id="A0A9X3LAH3"/>
<dbReference type="InterPro" id="IPR024478">
    <property type="entry name" value="HlyB_4HB_MCP"/>
</dbReference>
<keyword evidence="3 7" id="KW-0472">Membrane</keyword>
<dbReference type="Pfam" id="PF12729">
    <property type="entry name" value="4HB_MCP_1"/>
    <property type="match status" value="1"/>
</dbReference>
<dbReference type="Proteomes" id="UP001152172">
    <property type="component" value="Unassembled WGS sequence"/>
</dbReference>
<dbReference type="GO" id="GO:0004888">
    <property type="term" value="F:transmembrane signaling receptor activity"/>
    <property type="evidence" value="ECO:0007669"/>
    <property type="project" value="InterPro"/>
</dbReference>
<dbReference type="PROSITE" id="PS50111">
    <property type="entry name" value="CHEMOTAXIS_TRANSDUC_2"/>
    <property type="match status" value="1"/>
</dbReference>
<evidence type="ECO:0000256" key="1">
    <source>
        <dbReference type="ARBA" id="ARBA00004236"/>
    </source>
</evidence>
<keyword evidence="7" id="KW-1133">Transmembrane helix</keyword>
<evidence type="ECO:0000256" key="4">
    <source>
        <dbReference type="ARBA" id="ARBA00023224"/>
    </source>
</evidence>
<evidence type="ECO:0000259" key="8">
    <source>
        <dbReference type="PROSITE" id="PS50111"/>
    </source>
</evidence>
<name>A0A9X3LAH3_9BACI</name>
<dbReference type="GO" id="GO:0006935">
    <property type="term" value="P:chemotaxis"/>
    <property type="evidence" value="ECO:0007669"/>
    <property type="project" value="InterPro"/>
</dbReference>
<evidence type="ECO:0000256" key="3">
    <source>
        <dbReference type="ARBA" id="ARBA00023136"/>
    </source>
</evidence>
<keyword evidence="11" id="KW-1185">Reference proteome</keyword>
<proteinExistence type="inferred from homology"/>
<comment type="subcellular location">
    <subcellularLocation>
        <location evidence="1">Cell membrane</location>
    </subcellularLocation>
</comment>
<evidence type="ECO:0000313" key="11">
    <source>
        <dbReference type="Proteomes" id="UP001152172"/>
    </source>
</evidence>
<keyword evidence="4 6" id="KW-0807">Transducer</keyword>
<dbReference type="CDD" id="cd11386">
    <property type="entry name" value="MCP_signal"/>
    <property type="match status" value="1"/>
</dbReference>
<sequence>MSIGKKLNLSFMAMILLLFISTGMAILSSTNVKDKVDEALDDRVKQLLVIEEIRVGIGMQGQYVRALLTDNTPEILEKLEYYASYVDEQIIEIDHMSSSKTMASLIEQMNVHNEEFNLATATYINYAKEKNLEAGTEILNTDIATANDGILEVAEQMMEYQDEQLMILTDETNDALSLSTTISIVMCIISIIIGILLVLFVHRKIASPLKAMASISHSIANGDLSQDDIPVESQDEIGQLATANNLMKNNLRSLLGRIQENSEHLSAAAEELSASTEEVTASTTEMANRANDTLQASTSAAQSASESALAMEETATGVQRIAESTQSLNESSKETYHTAISGGKIIDQASDQMNTINHSSNMVNELVQRLSKQTAEIENITNVITAITEQTNLLALNAAIEAARAGEQGKGFAVVADEVRKLAEESKLSANQIVELIQEIKGDMENVEKAAEESLTSVSDGVKIIGQAGISFEGIVTAVEKMNIQIEEISATSEEISASAEQVSASANEIATGTTNASANIESIAAAIEEQTATMEQVSGVAVELSQNALELQVEIQKFKLS</sequence>
<organism evidence="10 11">
    <name type="scientific">Psychrobacillus psychrodurans</name>
    <dbReference type="NCBI Taxonomy" id="126157"/>
    <lineage>
        <taxon>Bacteria</taxon>
        <taxon>Bacillati</taxon>
        <taxon>Bacillota</taxon>
        <taxon>Bacilli</taxon>
        <taxon>Bacillales</taxon>
        <taxon>Bacillaceae</taxon>
        <taxon>Psychrobacillus</taxon>
    </lineage>
</organism>
<dbReference type="Pfam" id="PF00015">
    <property type="entry name" value="MCPsignal"/>
    <property type="match status" value="1"/>
</dbReference>
<feature type="domain" description="Methyl-accepting transducer" evidence="8">
    <location>
        <begin position="275"/>
        <end position="511"/>
    </location>
</feature>
<comment type="caution">
    <text evidence="10">The sequence shown here is derived from an EMBL/GenBank/DDBJ whole genome shotgun (WGS) entry which is preliminary data.</text>
</comment>